<sequence length="620" mass="70124">MSDRQSPDEDFEEVLRYLKETRGFDFTGYKRTSLMRRVHHRMSQVGIESHADYIDRLQVDPDEFNALFNTILINVTGFFRDREAWDCLRDDVVSAMLAERGPDEPIRVWSAGCASGEEAYTLAMVLAEVLGPERFRRQVKIYATDVDGEALAHARQAVYTERELEGVPPELVTTYFEPHQGRYAFRKDLRRTVIFGRNDLVQDAPISRIDLLVCRNTLMYFNQETQARILGRFHFALTPRGVLFLGKAEMLLAHGRLFDPIDLKRRLFRKANGSGGGVPNFVTHAFAQDRRIDVGGLDRLREHAFAGGPVAQAVINSEDVLVLANQQAEALFGLSGQDVGRPLRDLDLSYRPVELRGHVEQVRNERRPLRVKEVSWQRPGGELLWLEVDLNPLFGNPLSGQDSAIIGISIVFHDVTATRRLFDDLEFANQQLETAYEELQSTNEELETTNEELQSTVEELETTNEELQSTNEELETMNEELQSTNDELQTINDTLRDRTRELDQVNDFLESILTSLRAGVIVLDPGMRVIAWNRGAEELWGVRRDEAVGEHLLNLDIGLPLAELRPVVRQALGDASFLTEVKVGAINRKGRDVVVRVVCSSLRSNAGEPNGAILVMEQSG</sequence>
<dbReference type="SUPFAM" id="SSF90257">
    <property type="entry name" value="Myosin rod fragments"/>
    <property type="match status" value="1"/>
</dbReference>
<keyword evidence="9" id="KW-0378">Hydrolase</keyword>
<dbReference type="InterPro" id="IPR022642">
    <property type="entry name" value="CheR_C"/>
</dbReference>
<dbReference type="InterPro" id="IPR000014">
    <property type="entry name" value="PAS"/>
</dbReference>
<comment type="caution">
    <text evidence="9">The sequence shown here is derived from an EMBL/GenBank/DDBJ whole genome shotgun (WGS) entry which is preliminary data.</text>
</comment>
<comment type="catalytic activity">
    <reaction evidence="1">
        <text>L-glutamyl-[protein] + S-adenosyl-L-methionine = [protein]-L-glutamate 5-O-methyl ester + S-adenosyl-L-homocysteine</text>
        <dbReference type="Rhea" id="RHEA:24452"/>
        <dbReference type="Rhea" id="RHEA-COMP:10208"/>
        <dbReference type="Rhea" id="RHEA-COMP:10311"/>
        <dbReference type="ChEBI" id="CHEBI:29973"/>
        <dbReference type="ChEBI" id="CHEBI:57856"/>
        <dbReference type="ChEBI" id="CHEBI:59789"/>
        <dbReference type="ChEBI" id="CHEBI:82795"/>
        <dbReference type="EC" id="2.1.1.80"/>
    </reaction>
</comment>
<dbReference type="Gene3D" id="3.40.50.150">
    <property type="entry name" value="Vaccinia Virus protein VP39"/>
    <property type="match status" value="1"/>
</dbReference>
<dbReference type="InterPro" id="IPR036804">
    <property type="entry name" value="CheR_N_sf"/>
</dbReference>
<dbReference type="EMBL" id="JACHMO010000001">
    <property type="protein sequence ID" value="MBB5800726.1"/>
    <property type="molecule type" value="Genomic_DNA"/>
</dbReference>
<dbReference type="PANTHER" id="PTHR24422">
    <property type="entry name" value="CHEMOTAXIS PROTEIN METHYLTRANSFERASE"/>
    <property type="match status" value="1"/>
</dbReference>
<dbReference type="InterPro" id="IPR000780">
    <property type="entry name" value="CheR_MeTrfase"/>
</dbReference>
<dbReference type="GO" id="GO:0032259">
    <property type="term" value="P:methylation"/>
    <property type="evidence" value="ECO:0007669"/>
    <property type="project" value="UniProtKB-KW"/>
</dbReference>
<dbReference type="PROSITE" id="PS50112">
    <property type="entry name" value="PAS"/>
    <property type="match status" value="1"/>
</dbReference>
<dbReference type="PANTHER" id="PTHR24422:SF10">
    <property type="entry name" value="CHEMOTAXIS PROTEIN METHYLTRANSFERASE 2"/>
    <property type="match status" value="1"/>
</dbReference>
<organism evidence="9 10">
    <name type="scientific">Saccharothrix ecbatanensis</name>
    <dbReference type="NCBI Taxonomy" id="1105145"/>
    <lineage>
        <taxon>Bacteria</taxon>
        <taxon>Bacillati</taxon>
        <taxon>Actinomycetota</taxon>
        <taxon>Actinomycetes</taxon>
        <taxon>Pseudonocardiales</taxon>
        <taxon>Pseudonocardiaceae</taxon>
        <taxon>Saccharothrix</taxon>
    </lineage>
</organism>
<dbReference type="InterPro" id="IPR050903">
    <property type="entry name" value="Bact_Chemotaxis_MeTrfase"/>
</dbReference>
<dbReference type="NCBIfam" id="TIGR00229">
    <property type="entry name" value="sensory_box"/>
    <property type="match status" value="2"/>
</dbReference>
<keyword evidence="10" id="KW-1185">Reference proteome</keyword>
<dbReference type="InterPro" id="IPR022641">
    <property type="entry name" value="CheR_N"/>
</dbReference>
<dbReference type="Pfam" id="PF03705">
    <property type="entry name" value="CheR_N"/>
    <property type="match status" value="1"/>
</dbReference>
<dbReference type="Gene3D" id="3.30.450.20">
    <property type="entry name" value="PAS domain"/>
    <property type="match status" value="2"/>
</dbReference>
<evidence type="ECO:0000259" key="8">
    <source>
        <dbReference type="PROSITE" id="PS50123"/>
    </source>
</evidence>
<dbReference type="GO" id="GO:0016787">
    <property type="term" value="F:hydrolase activity"/>
    <property type="evidence" value="ECO:0007669"/>
    <property type="project" value="UniProtKB-KW"/>
</dbReference>
<keyword evidence="3 9" id="KW-0489">Methyltransferase</keyword>
<dbReference type="AlphaFoldDB" id="A0A7W9LYF0"/>
<evidence type="ECO:0000256" key="6">
    <source>
        <dbReference type="SAM" id="Coils"/>
    </source>
</evidence>
<reference evidence="9 10" key="1">
    <citation type="submission" date="2020-08" db="EMBL/GenBank/DDBJ databases">
        <title>Sequencing the genomes of 1000 actinobacteria strains.</title>
        <authorList>
            <person name="Klenk H.-P."/>
        </authorList>
    </citation>
    <scope>NUCLEOTIDE SEQUENCE [LARGE SCALE GENOMIC DNA]</scope>
    <source>
        <strain evidence="9 10">DSM 45486</strain>
    </source>
</reference>
<evidence type="ECO:0000259" key="7">
    <source>
        <dbReference type="PROSITE" id="PS50112"/>
    </source>
</evidence>
<dbReference type="Gene3D" id="1.10.155.10">
    <property type="entry name" value="Chemotaxis receptor methyltransferase CheR, N-terminal domain"/>
    <property type="match status" value="1"/>
</dbReference>
<proteinExistence type="predicted"/>
<gene>
    <name evidence="9" type="ORF">F4560_000494</name>
</gene>
<dbReference type="PROSITE" id="PS50123">
    <property type="entry name" value="CHER"/>
    <property type="match status" value="1"/>
</dbReference>
<dbReference type="SUPFAM" id="SSF47757">
    <property type="entry name" value="Chemotaxis receptor methyltransferase CheR, N-terminal domain"/>
    <property type="match status" value="1"/>
</dbReference>
<dbReference type="InterPro" id="IPR029063">
    <property type="entry name" value="SAM-dependent_MTases_sf"/>
</dbReference>
<feature type="coiled-coil region" evidence="6">
    <location>
        <begin position="422"/>
        <end position="498"/>
    </location>
</feature>
<evidence type="ECO:0000256" key="4">
    <source>
        <dbReference type="ARBA" id="ARBA00022679"/>
    </source>
</evidence>
<accession>A0A7W9LYF0</accession>
<dbReference type="SMART" id="SM00091">
    <property type="entry name" value="PAS"/>
    <property type="match status" value="2"/>
</dbReference>
<dbReference type="InterPro" id="IPR035965">
    <property type="entry name" value="PAS-like_dom_sf"/>
</dbReference>
<keyword evidence="6" id="KW-0175">Coiled coil</keyword>
<dbReference type="RefSeq" id="WP_184915626.1">
    <property type="nucleotide sequence ID" value="NZ_JACHMO010000001.1"/>
</dbReference>
<dbReference type="Pfam" id="PF01739">
    <property type="entry name" value="CheR"/>
    <property type="match status" value="1"/>
</dbReference>
<evidence type="ECO:0000313" key="9">
    <source>
        <dbReference type="EMBL" id="MBB5800726.1"/>
    </source>
</evidence>
<dbReference type="SUPFAM" id="SSF53335">
    <property type="entry name" value="S-adenosyl-L-methionine-dependent methyltransferases"/>
    <property type="match status" value="1"/>
</dbReference>
<dbReference type="InterPro" id="IPR013767">
    <property type="entry name" value="PAS_fold"/>
</dbReference>
<dbReference type="Pfam" id="PF00989">
    <property type="entry name" value="PAS"/>
    <property type="match status" value="1"/>
</dbReference>
<feature type="domain" description="CheR-type methyltransferase" evidence="8">
    <location>
        <begin position="1"/>
        <end position="251"/>
    </location>
</feature>
<dbReference type="SMART" id="SM00138">
    <property type="entry name" value="MeTrc"/>
    <property type="match status" value="1"/>
</dbReference>
<evidence type="ECO:0000256" key="1">
    <source>
        <dbReference type="ARBA" id="ARBA00001541"/>
    </source>
</evidence>
<dbReference type="Gene3D" id="1.10.287.620">
    <property type="entry name" value="Helix Hairpins"/>
    <property type="match status" value="1"/>
</dbReference>
<dbReference type="Proteomes" id="UP000552097">
    <property type="component" value="Unassembled WGS sequence"/>
</dbReference>
<evidence type="ECO:0000256" key="3">
    <source>
        <dbReference type="ARBA" id="ARBA00022603"/>
    </source>
</evidence>
<dbReference type="CDD" id="cd00130">
    <property type="entry name" value="PAS"/>
    <property type="match status" value="2"/>
</dbReference>
<feature type="domain" description="PAS" evidence="7">
    <location>
        <begin position="505"/>
        <end position="553"/>
    </location>
</feature>
<evidence type="ECO:0000256" key="5">
    <source>
        <dbReference type="ARBA" id="ARBA00022691"/>
    </source>
</evidence>
<keyword evidence="5" id="KW-0949">S-adenosyl-L-methionine</keyword>
<dbReference type="GO" id="GO:0006355">
    <property type="term" value="P:regulation of DNA-templated transcription"/>
    <property type="evidence" value="ECO:0007669"/>
    <property type="project" value="InterPro"/>
</dbReference>
<dbReference type="SUPFAM" id="SSF55785">
    <property type="entry name" value="PYP-like sensor domain (PAS domain)"/>
    <property type="match status" value="2"/>
</dbReference>
<name>A0A7W9LYF0_9PSEU</name>
<dbReference type="CDD" id="cd02440">
    <property type="entry name" value="AdoMet_MTases"/>
    <property type="match status" value="1"/>
</dbReference>
<dbReference type="GO" id="GO:0008983">
    <property type="term" value="F:protein-glutamate O-methyltransferase activity"/>
    <property type="evidence" value="ECO:0007669"/>
    <property type="project" value="UniProtKB-EC"/>
</dbReference>
<protein>
    <recommendedName>
        <fullName evidence="2">protein-glutamate O-methyltransferase</fullName>
        <ecNumber evidence="2">2.1.1.80</ecNumber>
    </recommendedName>
</protein>
<dbReference type="EC" id="2.1.1.80" evidence="2"/>
<keyword evidence="4 9" id="KW-0808">Transferase</keyword>
<evidence type="ECO:0000256" key="2">
    <source>
        <dbReference type="ARBA" id="ARBA00012534"/>
    </source>
</evidence>
<dbReference type="PRINTS" id="PR00996">
    <property type="entry name" value="CHERMTFRASE"/>
</dbReference>
<evidence type="ECO:0000313" key="10">
    <source>
        <dbReference type="Proteomes" id="UP000552097"/>
    </source>
</evidence>
<dbReference type="Pfam" id="PF13426">
    <property type="entry name" value="PAS_9"/>
    <property type="match status" value="1"/>
</dbReference>